<reference evidence="1" key="1">
    <citation type="submission" date="2020-02" db="EMBL/GenBank/DDBJ databases">
        <authorList>
            <person name="Meier V. D."/>
        </authorList>
    </citation>
    <scope>NUCLEOTIDE SEQUENCE</scope>
    <source>
        <strain evidence="1">AVDCRST_MAG92</strain>
    </source>
</reference>
<proteinExistence type="predicted"/>
<evidence type="ECO:0000313" key="1">
    <source>
        <dbReference type="EMBL" id="CAA9308639.1"/>
    </source>
</evidence>
<sequence>MGWVLGNHSAETFKPLWEMVSQWQCYFYVTDGWKVYPQFIPNGDQIVSFAYMTRVVRAASPLGRRRKYEIKALFGSVKAKDALLFQIPSNASTFSAITHSLSQV</sequence>
<accession>A0A6J4KM09</accession>
<gene>
    <name evidence="1" type="ORF">AVDCRST_MAG92-5656</name>
</gene>
<name>A0A6J4KM09_9CYAN</name>
<dbReference type="EMBL" id="CADCTM010000946">
    <property type="protein sequence ID" value="CAA9308639.1"/>
    <property type="molecule type" value="Genomic_DNA"/>
</dbReference>
<organism evidence="1">
    <name type="scientific">uncultured Coleofasciculus sp</name>
    <dbReference type="NCBI Taxonomy" id="1267456"/>
    <lineage>
        <taxon>Bacteria</taxon>
        <taxon>Bacillati</taxon>
        <taxon>Cyanobacteriota</taxon>
        <taxon>Cyanophyceae</taxon>
        <taxon>Coleofasciculales</taxon>
        <taxon>Coleofasciculaceae</taxon>
        <taxon>Coleofasciculus</taxon>
        <taxon>environmental samples</taxon>
    </lineage>
</organism>
<dbReference type="AlphaFoldDB" id="A0A6J4KM09"/>
<protein>
    <submittedName>
        <fullName evidence="1">Uncharacterized protein</fullName>
    </submittedName>
</protein>